<evidence type="ECO:0000313" key="1">
    <source>
        <dbReference type="EMBL" id="KAK3730239.1"/>
    </source>
</evidence>
<reference evidence="1" key="1">
    <citation type="journal article" date="2023" name="G3 (Bethesda)">
        <title>A reference genome for the long-term kleptoplast-retaining sea slug Elysia crispata morphotype clarki.</title>
        <authorList>
            <person name="Eastman K.E."/>
            <person name="Pendleton A.L."/>
            <person name="Shaikh M.A."/>
            <person name="Suttiyut T."/>
            <person name="Ogas R."/>
            <person name="Tomko P."/>
            <person name="Gavelis G."/>
            <person name="Widhalm J.R."/>
            <person name="Wisecaver J.H."/>
        </authorList>
    </citation>
    <scope>NUCLEOTIDE SEQUENCE</scope>
    <source>
        <strain evidence="1">ECLA1</strain>
    </source>
</reference>
<dbReference type="Proteomes" id="UP001283361">
    <property type="component" value="Unassembled WGS sequence"/>
</dbReference>
<dbReference type="EMBL" id="JAWDGP010007087">
    <property type="protein sequence ID" value="KAK3730239.1"/>
    <property type="molecule type" value="Genomic_DNA"/>
</dbReference>
<protein>
    <submittedName>
        <fullName evidence="1">Uncharacterized protein</fullName>
    </submittedName>
</protein>
<organism evidence="1 2">
    <name type="scientific">Elysia crispata</name>
    <name type="common">lettuce slug</name>
    <dbReference type="NCBI Taxonomy" id="231223"/>
    <lineage>
        <taxon>Eukaryota</taxon>
        <taxon>Metazoa</taxon>
        <taxon>Spiralia</taxon>
        <taxon>Lophotrochozoa</taxon>
        <taxon>Mollusca</taxon>
        <taxon>Gastropoda</taxon>
        <taxon>Heterobranchia</taxon>
        <taxon>Euthyneura</taxon>
        <taxon>Panpulmonata</taxon>
        <taxon>Sacoglossa</taxon>
        <taxon>Placobranchoidea</taxon>
        <taxon>Plakobranchidae</taxon>
        <taxon>Elysia</taxon>
    </lineage>
</organism>
<keyword evidence="2" id="KW-1185">Reference proteome</keyword>
<dbReference type="AlphaFoldDB" id="A0AAE0Y239"/>
<evidence type="ECO:0000313" key="2">
    <source>
        <dbReference type="Proteomes" id="UP001283361"/>
    </source>
</evidence>
<sequence>MNKAAPESSSLNSVGRDPVSWSDRRAVNRTALVPGGGVHMPEGSAEVIRSGLGDGSVSRKTCNVDLSHPSLSRHLFPSQTWPTAVCPPATCGIESGQVVVWCGVYVMWAPGCPQWPAGLDYLPTKHSQTVRHTACPEWGGGQQRPSSAVSSN</sequence>
<comment type="caution">
    <text evidence="1">The sequence shown here is derived from an EMBL/GenBank/DDBJ whole genome shotgun (WGS) entry which is preliminary data.</text>
</comment>
<proteinExistence type="predicted"/>
<gene>
    <name evidence="1" type="ORF">RRG08_034984</name>
</gene>
<name>A0AAE0Y239_9GAST</name>
<accession>A0AAE0Y239</accession>